<feature type="domain" description="Tripartite ATP-independent periplasmic transporters DctQ component" evidence="11">
    <location>
        <begin position="69"/>
        <end position="189"/>
    </location>
</feature>
<evidence type="ECO:0000256" key="9">
    <source>
        <dbReference type="RuleBase" id="RU369079"/>
    </source>
</evidence>
<comment type="similarity">
    <text evidence="8 9">Belongs to the TRAP transporter small permease family.</text>
</comment>
<evidence type="ECO:0000256" key="3">
    <source>
        <dbReference type="ARBA" id="ARBA00022475"/>
    </source>
</evidence>
<comment type="function">
    <text evidence="9">Part of the tripartite ATP-independent periplasmic (TRAP) transport system.</text>
</comment>
<dbReference type="InterPro" id="IPR055348">
    <property type="entry name" value="DctQ"/>
</dbReference>
<feature type="transmembrane region" description="Helical" evidence="9">
    <location>
        <begin position="15"/>
        <end position="33"/>
    </location>
</feature>
<accession>A0ABW7IZI3</accession>
<dbReference type="EMBL" id="JBIHSN010000003">
    <property type="protein sequence ID" value="MFH0267080.1"/>
    <property type="molecule type" value="Genomic_DNA"/>
</dbReference>
<evidence type="ECO:0000256" key="6">
    <source>
        <dbReference type="ARBA" id="ARBA00022989"/>
    </source>
</evidence>
<sequence>MNAVYHLWSKLEEGLVAFLLAAMTLVTFVYVVLNNLYTPFYDLSDWFYDREWSATSDAFLSIGDFFIGFAQEMTWSTALTKALFGWLIFIGMSYGVRIGGHIGVDVVVKLLSTRKQKALGILACLACLTYASLMTYASYDWVSTLFRADIYAEDLEKIGIKLWYIGAVVPLGFTLLWIRFLEIFIRIIRGLQLGLGIADETKDAMKHAMAMMPDDQNSNEQTAHKQADSTKQATQKKDQP</sequence>
<evidence type="ECO:0000313" key="12">
    <source>
        <dbReference type="EMBL" id="MFH0267080.1"/>
    </source>
</evidence>
<dbReference type="Proteomes" id="UP001607151">
    <property type="component" value="Unassembled WGS sequence"/>
</dbReference>
<evidence type="ECO:0000256" key="1">
    <source>
        <dbReference type="ARBA" id="ARBA00004429"/>
    </source>
</evidence>
<evidence type="ECO:0000259" key="11">
    <source>
        <dbReference type="Pfam" id="PF04290"/>
    </source>
</evidence>
<gene>
    <name evidence="12" type="ORF">ACGRQ9_16680</name>
</gene>
<evidence type="ECO:0000256" key="5">
    <source>
        <dbReference type="ARBA" id="ARBA00022692"/>
    </source>
</evidence>
<dbReference type="RefSeq" id="WP_394608626.1">
    <property type="nucleotide sequence ID" value="NZ_JBIHSJ010000004.1"/>
</dbReference>
<organism evidence="12 13">
    <name type="scientific">Vibrio rumoiensis</name>
    <dbReference type="NCBI Taxonomy" id="76258"/>
    <lineage>
        <taxon>Bacteria</taxon>
        <taxon>Pseudomonadati</taxon>
        <taxon>Pseudomonadota</taxon>
        <taxon>Gammaproteobacteria</taxon>
        <taxon>Vibrionales</taxon>
        <taxon>Vibrionaceae</taxon>
        <taxon>Vibrio</taxon>
    </lineage>
</organism>
<feature type="transmembrane region" description="Helical" evidence="9">
    <location>
        <begin position="119"/>
        <end position="142"/>
    </location>
</feature>
<evidence type="ECO:0000313" key="13">
    <source>
        <dbReference type="Proteomes" id="UP001607151"/>
    </source>
</evidence>
<dbReference type="PANTHER" id="PTHR35011">
    <property type="entry name" value="2,3-DIKETO-L-GULONATE TRAP TRANSPORTER SMALL PERMEASE PROTEIN YIAM"/>
    <property type="match status" value="1"/>
</dbReference>
<evidence type="ECO:0000256" key="2">
    <source>
        <dbReference type="ARBA" id="ARBA00022448"/>
    </source>
</evidence>
<keyword evidence="4 9" id="KW-0997">Cell inner membrane</keyword>
<keyword evidence="7 9" id="KW-0472">Membrane</keyword>
<feature type="transmembrane region" description="Helical" evidence="9">
    <location>
        <begin position="162"/>
        <end position="181"/>
    </location>
</feature>
<dbReference type="Pfam" id="PF04290">
    <property type="entry name" value="DctQ"/>
    <property type="match status" value="1"/>
</dbReference>
<comment type="caution">
    <text evidence="12">The sequence shown here is derived from an EMBL/GenBank/DDBJ whole genome shotgun (WGS) entry which is preliminary data.</text>
</comment>
<keyword evidence="6 9" id="KW-1133">Transmembrane helix</keyword>
<feature type="region of interest" description="Disordered" evidence="10">
    <location>
        <begin position="214"/>
        <end position="240"/>
    </location>
</feature>
<dbReference type="PANTHER" id="PTHR35011:SF2">
    <property type="entry name" value="2,3-DIKETO-L-GULONATE TRAP TRANSPORTER SMALL PERMEASE PROTEIN YIAM"/>
    <property type="match status" value="1"/>
</dbReference>
<comment type="subunit">
    <text evidence="9">The complex comprises the extracytoplasmic solute receptor protein and the two transmembrane proteins.</text>
</comment>
<reference evidence="12 13" key="1">
    <citation type="submission" date="2024-10" db="EMBL/GenBank/DDBJ databases">
        <authorList>
            <person name="Yibar A."/>
            <person name="Saticioglu I.B."/>
            <person name="Duman M."/>
            <person name="Ajmi N."/>
            <person name="Gurler F."/>
            <person name="Ay H."/>
            <person name="Onuk E."/>
            <person name="Guler S."/>
            <person name="Romalde J.L."/>
        </authorList>
    </citation>
    <scope>NUCLEOTIDE SEQUENCE [LARGE SCALE GENOMIC DNA]</scope>
    <source>
        <strain evidence="12 13">14-MA-B</strain>
    </source>
</reference>
<proteinExistence type="inferred from homology"/>
<protein>
    <recommendedName>
        <fullName evidence="9">TRAP transporter small permease protein</fullName>
    </recommendedName>
</protein>
<keyword evidence="3" id="KW-1003">Cell membrane</keyword>
<name>A0ABW7IZI3_9VIBR</name>
<keyword evidence="5 9" id="KW-0812">Transmembrane</keyword>
<evidence type="ECO:0000256" key="4">
    <source>
        <dbReference type="ARBA" id="ARBA00022519"/>
    </source>
</evidence>
<feature type="transmembrane region" description="Helical" evidence="9">
    <location>
        <begin position="83"/>
        <end position="107"/>
    </location>
</feature>
<evidence type="ECO:0000256" key="8">
    <source>
        <dbReference type="ARBA" id="ARBA00038436"/>
    </source>
</evidence>
<evidence type="ECO:0000256" key="7">
    <source>
        <dbReference type="ARBA" id="ARBA00023136"/>
    </source>
</evidence>
<evidence type="ECO:0000256" key="10">
    <source>
        <dbReference type="SAM" id="MobiDB-lite"/>
    </source>
</evidence>
<dbReference type="InterPro" id="IPR007387">
    <property type="entry name" value="TRAP_DctQ"/>
</dbReference>
<keyword evidence="13" id="KW-1185">Reference proteome</keyword>
<keyword evidence="2 9" id="KW-0813">Transport</keyword>
<comment type="subcellular location">
    <subcellularLocation>
        <location evidence="1 9">Cell inner membrane</location>
        <topology evidence="1 9">Multi-pass membrane protein</topology>
    </subcellularLocation>
</comment>